<dbReference type="GO" id="GO:0051073">
    <property type="term" value="F:adenosylcobinamide-GDP ribazoletransferase activity"/>
    <property type="evidence" value="ECO:0007669"/>
    <property type="project" value="UniProtKB-UniRule"/>
</dbReference>
<evidence type="ECO:0000256" key="12">
    <source>
        <dbReference type="ARBA" id="ARBA00022989"/>
    </source>
</evidence>
<evidence type="ECO:0000256" key="13">
    <source>
        <dbReference type="ARBA" id="ARBA00023136"/>
    </source>
</evidence>
<comment type="cofactor">
    <cofactor evidence="1 19">
        <name>Mg(2+)</name>
        <dbReference type="ChEBI" id="CHEBI:18420"/>
    </cofactor>
</comment>
<evidence type="ECO:0000256" key="16">
    <source>
        <dbReference type="ARBA" id="ARBA00032853"/>
    </source>
</evidence>
<comment type="subcellular location">
    <subcellularLocation>
        <location evidence="2 19">Cell membrane</location>
        <topology evidence="2 19">Multi-pass membrane protein</topology>
    </subcellularLocation>
</comment>
<evidence type="ECO:0000256" key="8">
    <source>
        <dbReference type="ARBA" id="ARBA00022573"/>
    </source>
</evidence>
<dbReference type="EMBL" id="JAPJZI010000001">
    <property type="protein sequence ID" value="MDA5398066.1"/>
    <property type="molecule type" value="Genomic_DNA"/>
</dbReference>
<evidence type="ECO:0000256" key="7">
    <source>
        <dbReference type="ARBA" id="ARBA00022475"/>
    </source>
</evidence>
<evidence type="ECO:0000256" key="2">
    <source>
        <dbReference type="ARBA" id="ARBA00004651"/>
    </source>
</evidence>
<proteinExistence type="inferred from homology"/>
<evidence type="ECO:0000256" key="3">
    <source>
        <dbReference type="ARBA" id="ARBA00004663"/>
    </source>
</evidence>
<keyword evidence="21" id="KW-1185">Reference proteome</keyword>
<comment type="caution">
    <text evidence="20">The sequence shown here is derived from an EMBL/GenBank/DDBJ whole genome shotgun (WGS) entry which is preliminary data.</text>
</comment>
<gene>
    <name evidence="19" type="primary">cobS</name>
    <name evidence="20" type="ORF">OQ273_05715</name>
</gene>
<name>A0A9X3ZGX3_9HYPH</name>
<comment type="pathway">
    <text evidence="3 19">Cofactor biosynthesis; adenosylcobalamin biosynthesis; adenosylcobalamin from cob(II)yrinate a,c-diamide: step 7/7.</text>
</comment>
<feature type="transmembrane region" description="Helical" evidence="19">
    <location>
        <begin position="112"/>
        <end position="135"/>
    </location>
</feature>
<sequence length="264" mass="26802">MDGIVTETARAVAFLSRLPVPDRFFAGADADMTQSARTYPLAGMVVALPAALLLFMLLFMGLPPLFAAGLAVTCQMLTTGGLHEDGLADCADGFGAGGERERILAVMKDSTIGTFGGLALILSVVLRVAGLATIASAVNPLGAALALLSVSVASRGAMVWHWHSLPAARPDGVAVSIGRPDEKTAVFAAVSGALLTAVLAFPAGGLAGAITSLFLVAIVCSVFVRMTEGRIGGHTGDTIGATQQICEIAALLGLALWVQTTISG</sequence>
<evidence type="ECO:0000256" key="11">
    <source>
        <dbReference type="ARBA" id="ARBA00022842"/>
    </source>
</evidence>
<feature type="transmembrane region" description="Helical" evidence="19">
    <location>
        <begin position="207"/>
        <end position="224"/>
    </location>
</feature>
<evidence type="ECO:0000256" key="19">
    <source>
        <dbReference type="HAMAP-Rule" id="MF_00719"/>
    </source>
</evidence>
<reference evidence="20" key="1">
    <citation type="submission" date="2022-11" db="EMBL/GenBank/DDBJ databases">
        <title>Draft genome sequence of Hoeflea poritis E7-10 and Hoeflea prorocentri PM5-8, separated from scleractinian coral Porites lutea and marine dinoflagellate.</title>
        <authorList>
            <person name="Zhang G."/>
            <person name="Wei Q."/>
            <person name="Cai L."/>
        </authorList>
    </citation>
    <scope>NUCLEOTIDE SEQUENCE</scope>
    <source>
        <strain evidence="20">PM5-8</strain>
    </source>
</reference>
<feature type="transmembrane region" description="Helical" evidence="19">
    <location>
        <begin position="141"/>
        <end position="163"/>
    </location>
</feature>
<evidence type="ECO:0000256" key="17">
    <source>
        <dbReference type="ARBA" id="ARBA00048623"/>
    </source>
</evidence>
<evidence type="ECO:0000256" key="6">
    <source>
        <dbReference type="ARBA" id="ARBA00015850"/>
    </source>
</evidence>
<protein>
    <recommendedName>
        <fullName evidence="6 19">Adenosylcobinamide-GDP ribazoletransferase</fullName>
        <ecNumber evidence="5 19">2.7.8.26</ecNumber>
    </recommendedName>
    <alternativeName>
        <fullName evidence="16 19">Cobalamin synthase</fullName>
    </alternativeName>
    <alternativeName>
        <fullName evidence="15 19">Cobalamin-5'-phosphate synthase</fullName>
    </alternativeName>
</protein>
<dbReference type="AlphaFoldDB" id="A0A9X3ZGX3"/>
<comment type="function">
    <text evidence="14 19">Joins adenosylcobinamide-GDP and alpha-ribazole to generate adenosylcobalamin (Ado-cobalamin). Also synthesizes adenosylcobalamin 5'-phosphate from adenosylcobinamide-GDP and alpha-ribazole 5'-phosphate.</text>
</comment>
<dbReference type="EC" id="2.7.8.26" evidence="5 19"/>
<dbReference type="RefSeq" id="WP_267989507.1">
    <property type="nucleotide sequence ID" value="NZ_JAPJZI010000001.1"/>
</dbReference>
<dbReference type="Proteomes" id="UP001151234">
    <property type="component" value="Unassembled WGS sequence"/>
</dbReference>
<keyword evidence="12 19" id="KW-1133">Transmembrane helix</keyword>
<dbReference type="GO" id="GO:0008818">
    <property type="term" value="F:cobalamin 5'-phosphate synthase activity"/>
    <property type="evidence" value="ECO:0007669"/>
    <property type="project" value="UniProtKB-UniRule"/>
</dbReference>
<keyword evidence="11 19" id="KW-0460">Magnesium</keyword>
<evidence type="ECO:0000256" key="5">
    <source>
        <dbReference type="ARBA" id="ARBA00013200"/>
    </source>
</evidence>
<comment type="catalytic activity">
    <reaction evidence="17 19">
        <text>alpha-ribazole + adenosylcob(III)inamide-GDP = adenosylcob(III)alamin + GMP + H(+)</text>
        <dbReference type="Rhea" id="RHEA:16049"/>
        <dbReference type="ChEBI" id="CHEBI:10329"/>
        <dbReference type="ChEBI" id="CHEBI:15378"/>
        <dbReference type="ChEBI" id="CHEBI:18408"/>
        <dbReference type="ChEBI" id="CHEBI:58115"/>
        <dbReference type="ChEBI" id="CHEBI:60487"/>
        <dbReference type="EC" id="2.7.8.26"/>
    </reaction>
</comment>
<evidence type="ECO:0000256" key="15">
    <source>
        <dbReference type="ARBA" id="ARBA00032605"/>
    </source>
</evidence>
<evidence type="ECO:0000256" key="9">
    <source>
        <dbReference type="ARBA" id="ARBA00022679"/>
    </source>
</evidence>
<evidence type="ECO:0000256" key="18">
    <source>
        <dbReference type="ARBA" id="ARBA00049504"/>
    </source>
</evidence>
<keyword evidence="13 19" id="KW-0472">Membrane</keyword>
<keyword evidence="8 19" id="KW-0169">Cobalamin biosynthesis</keyword>
<dbReference type="InterPro" id="IPR003805">
    <property type="entry name" value="CobS"/>
</dbReference>
<feature type="transmembrane region" description="Helical" evidence="19">
    <location>
        <begin position="41"/>
        <end position="62"/>
    </location>
</feature>
<evidence type="ECO:0000256" key="14">
    <source>
        <dbReference type="ARBA" id="ARBA00025228"/>
    </source>
</evidence>
<dbReference type="PANTHER" id="PTHR34148">
    <property type="entry name" value="ADENOSYLCOBINAMIDE-GDP RIBAZOLETRANSFERASE"/>
    <property type="match status" value="1"/>
</dbReference>
<dbReference type="HAMAP" id="MF_00719">
    <property type="entry name" value="CobS"/>
    <property type="match status" value="1"/>
</dbReference>
<dbReference type="Pfam" id="PF02654">
    <property type="entry name" value="CobS"/>
    <property type="match status" value="1"/>
</dbReference>
<evidence type="ECO:0000256" key="10">
    <source>
        <dbReference type="ARBA" id="ARBA00022692"/>
    </source>
</evidence>
<keyword evidence="9 19" id="KW-0808">Transferase</keyword>
<dbReference type="PANTHER" id="PTHR34148:SF1">
    <property type="entry name" value="ADENOSYLCOBINAMIDE-GDP RIBAZOLETRANSFERASE"/>
    <property type="match status" value="1"/>
</dbReference>
<comment type="catalytic activity">
    <reaction evidence="18 19">
        <text>alpha-ribazole 5'-phosphate + adenosylcob(III)inamide-GDP = adenosylcob(III)alamin 5'-phosphate + GMP + H(+)</text>
        <dbReference type="Rhea" id="RHEA:23560"/>
        <dbReference type="ChEBI" id="CHEBI:15378"/>
        <dbReference type="ChEBI" id="CHEBI:57918"/>
        <dbReference type="ChEBI" id="CHEBI:58115"/>
        <dbReference type="ChEBI" id="CHEBI:60487"/>
        <dbReference type="ChEBI" id="CHEBI:60493"/>
        <dbReference type="EC" id="2.7.8.26"/>
    </reaction>
</comment>
<evidence type="ECO:0000256" key="4">
    <source>
        <dbReference type="ARBA" id="ARBA00010561"/>
    </source>
</evidence>
<dbReference type="GO" id="GO:0005886">
    <property type="term" value="C:plasma membrane"/>
    <property type="evidence" value="ECO:0007669"/>
    <property type="project" value="UniProtKB-SubCell"/>
</dbReference>
<organism evidence="20 21">
    <name type="scientific">Hoeflea prorocentri</name>
    <dbReference type="NCBI Taxonomy" id="1922333"/>
    <lineage>
        <taxon>Bacteria</taxon>
        <taxon>Pseudomonadati</taxon>
        <taxon>Pseudomonadota</taxon>
        <taxon>Alphaproteobacteria</taxon>
        <taxon>Hyphomicrobiales</taxon>
        <taxon>Rhizobiaceae</taxon>
        <taxon>Hoeflea</taxon>
    </lineage>
</organism>
<keyword evidence="7 19" id="KW-1003">Cell membrane</keyword>
<evidence type="ECO:0000256" key="1">
    <source>
        <dbReference type="ARBA" id="ARBA00001946"/>
    </source>
</evidence>
<dbReference type="GO" id="GO:0009236">
    <property type="term" value="P:cobalamin biosynthetic process"/>
    <property type="evidence" value="ECO:0007669"/>
    <property type="project" value="UniProtKB-UniRule"/>
</dbReference>
<accession>A0A9X3ZGX3</accession>
<evidence type="ECO:0000313" key="20">
    <source>
        <dbReference type="EMBL" id="MDA5398066.1"/>
    </source>
</evidence>
<comment type="similarity">
    <text evidence="4 19">Belongs to the CobS family.</text>
</comment>
<keyword evidence="10 19" id="KW-0812">Transmembrane</keyword>
<evidence type="ECO:0000313" key="21">
    <source>
        <dbReference type="Proteomes" id="UP001151234"/>
    </source>
</evidence>